<dbReference type="AlphaFoldDB" id="A0A6N3HTQ9"/>
<organism evidence="8">
    <name type="scientific">Clostridium symbiosum</name>
    <name type="common">Bacteroides symbiosus</name>
    <dbReference type="NCBI Taxonomy" id="1512"/>
    <lineage>
        <taxon>Bacteria</taxon>
        <taxon>Bacillati</taxon>
        <taxon>Bacillota</taxon>
        <taxon>Clostridia</taxon>
        <taxon>Lachnospirales</taxon>
        <taxon>Lachnospiraceae</taxon>
        <taxon>Otoolea</taxon>
    </lineage>
</organism>
<dbReference type="Proteomes" id="UP001300871">
    <property type="component" value="Unassembled WGS sequence"/>
</dbReference>
<keyword evidence="4 6" id="KW-1133">Transmembrane helix</keyword>
<feature type="transmembrane region" description="Helical" evidence="6">
    <location>
        <begin position="81"/>
        <end position="103"/>
    </location>
</feature>
<sequence>MKKIKQNGNAILKAGLGYTIGNYMIKGLTFFSIPIFARLLSPDNYGIYNTYIAYESILCMCVGFTLNTCQKNARYKYGKDYGEFVSSCMVLLLVSAGTWLLLIKMFERPLTAYTGFDYWIHNLLILHCLGSAILSIFNVYLSITYSYKSYLLAAGFNAVFNIGLSILLIKTVFSRHPAEGRIVGTVIPVLFLAVFICLYFWKEKRPPADRTTNFRYWRFALAYSVPLIPHGISQVLLNQFDRIMINSICGAAQAGIYSFAYNIYSIVGVTTASLENVWSPWFFEKAQIGEIGSIQKHATQYAVMVALFVSSIMLVSPELIVILGTSSYTGAEYCVIPILVGGFFAFLYTIPVQVQYFYGKTKLIALGTVVAAMINIVLNSIFIPMYGYVAAAYTTAVTYGMNFAFHAFISSRIGNVHYFKWSGLFLSGGLCVTVAAIAVTLVSYIEFRLGVLAVLLFCAFSYWKSVSRKADIQV</sequence>
<evidence type="ECO:0000256" key="2">
    <source>
        <dbReference type="ARBA" id="ARBA00022475"/>
    </source>
</evidence>
<feature type="transmembrane region" description="Helical" evidence="6">
    <location>
        <begin position="447"/>
        <end position="463"/>
    </location>
</feature>
<protein>
    <submittedName>
        <fullName evidence="7">Oligosaccharide flippase family protein</fullName>
    </submittedName>
    <submittedName>
        <fullName evidence="8">Polysaccharide biosynthesis protein</fullName>
    </submittedName>
</protein>
<dbReference type="PANTHER" id="PTHR30250:SF11">
    <property type="entry name" value="O-ANTIGEN TRANSPORTER-RELATED"/>
    <property type="match status" value="1"/>
</dbReference>
<dbReference type="EMBL" id="JAQLGM010000016">
    <property type="protein sequence ID" value="MDB2000238.1"/>
    <property type="molecule type" value="Genomic_DNA"/>
</dbReference>
<keyword evidence="2" id="KW-1003">Cell membrane</keyword>
<evidence type="ECO:0000256" key="3">
    <source>
        <dbReference type="ARBA" id="ARBA00022692"/>
    </source>
</evidence>
<feature type="transmembrane region" description="Helical" evidence="6">
    <location>
        <begin position="123"/>
        <end position="143"/>
    </location>
</feature>
<dbReference type="EMBL" id="CACRUA010000077">
    <property type="protein sequence ID" value="VYU79841.1"/>
    <property type="molecule type" value="Genomic_DNA"/>
</dbReference>
<dbReference type="InterPro" id="IPR002797">
    <property type="entry name" value="Polysacc_synth"/>
</dbReference>
<evidence type="ECO:0000256" key="4">
    <source>
        <dbReference type="ARBA" id="ARBA00022989"/>
    </source>
</evidence>
<gene>
    <name evidence="8" type="ORF">CSLFYP84_04210</name>
    <name evidence="7" type="ORF">PM006_08510</name>
</gene>
<feature type="transmembrane region" description="Helical" evidence="6">
    <location>
        <begin position="421"/>
        <end position="441"/>
    </location>
</feature>
<accession>A0A6N3HTQ9</accession>
<feature type="transmembrane region" description="Helical" evidence="6">
    <location>
        <begin position="150"/>
        <end position="169"/>
    </location>
</feature>
<feature type="transmembrane region" description="Helical" evidence="6">
    <location>
        <begin position="181"/>
        <end position="201"/>
    </location>
</feature>
<dbReference type="GO" id="GO:0005886">
    <property type="term" value="C:plasma membrane"/>
    <property type="evidence" value="ECO:0007669"/>
    <property type="project" value="UniProtKB-SubCell"/>
</dbReference>
<dbReference type="RefSeq" id="WP_021643162.1">
    <property type="nucleotide sequence ID" value="NZ_CACRUA010000077.1"/>
</dbReference>
<feature type="transmembrane region" description="Helical" evidence="6">
    <location>
        <begin position="363"/>
        <end position="382"/>
    </location>
</feature>
<dbReference type="InterPro" id="IPR050833">
    <property type="entry name" value="Poly_Biosynth_Transport"/>
</dbReference>
<comment type="subcellular location">
    <subcellularLocation>
        <location evidence="1">Cell membrane</location>
        <topology evidence="1">Multi-pass membrane protein</topology>
    </subcellularLocation>
</comment>
<feature type="transmembrane region" description="Helical" evidence="6">
    <location>
        <begin position="20"/>
        <end position="39"/>
    </location>
</feature>
<feature type="transmembrane region" description="Helical" evidence="6">
    <location>
        <begin position="51"/>
        <end position="69"/>
    </location>
</feature>
<evidence type="ECO:0000313" key="7">
    <source>
        <dbReference type="EMBL" id="MDB2000238.1"/>
    </source>
</evidence>
<keyword evidence="3 6" id="KW-0812">Transmembrane</keyword>
<feature type="transmembrane region" description="Helical" evidence="6">
    <location>
        <begin position="388"/>
        <end position="409"/>
    </location>
</feature>
<reference evidence="7" key="2">
    <citation type="submission" date="2023-01" db="EMBL/GenBank/DDBJ databases">
        <title>Human gut microbiome strain richness.</title>
        <authorList>
            <person name="Chen-Liaw A."/>
        </authorList>
    </citation>
    <scope>NUCLEOTIDE SEQUENCE</scope>
    <source>
        <strain evidence="7">B1_m1001713B170214d0_201011</strain>
    </source>
</reference>
<dbReference type="Pfam" id="PF01943">
    <property type="entry name" value="Polysacc_synt"/>
    <property type="match status" value="1"/>
</dbReference>
<evidence type="ECO:0000256" key="5">
    <source>
        <dbReference type="ARBA" id="ARBA00023136"/>
    </source>
</evidence>
<dbReference type="PANTHER" id="PTHR30250">
    <property type="entry name" value="PST FAMILY PREDICTED COLANIC ACID TRANSPORTER"/>
    <property type="match status" value="1"/>
</dbReference>
<feature type="transmembrane region" description="Helical" evidence="6">
    <location>
        <begin position="330"/>
        <end position="351"/>
    </location>
</feature>
<evidence type="ECO:0000256" key="6">
    <source>
        <dbReference type="SAM" id="Phobius"/>
    </source>
</evidence>
<keyword evidence="5 6" id="KW-0472">Membrane</keyword>
<evidence type="ECO:0000256" key="1">
    <source>
        <dbReference type="ARBA" id="ARBA00004651"/>
    </source>
</evidence>
<proteinExistence type="predicted"/>
<evidence type="ECO:0000313" key="8">
    <source>
        <dbReference type="EMBL" id="VYU79841.1"/>
    </source>
</evidence>
<feature type="transmembrane region" description="Helical" evidence="6">
    <location>
        <begin position="301"/>
        <end position="324"/>
    </location>
</feature>
<reference evidence="8" key="1">
    <citation type="submission" date="2019-11" db="EMBL/GenBank/DDBJ databases">
        <authorList>
            <person name="Feng L."/>
        </authorList>
    </citation>
    <scope>NUCLEOTIDE SEQUENCE</scope>
    <source>
        <strain evidence="8">CsymbiosumLFYP84</strain>
    </source>
</reference>
<name>A0A6N3HTQ9_CLOSY</name>